<feature type="chain" id="PRO_5034374718" evidence="5">
    <location>
        <begin position="24"/>
        <end position="555"/>
    </location>
</feature>
<feature type="region of interest" description="Disordered" evidence="3">
    <location>
        <begin position="86"/>
        <end position="105"/>
    </location>
</feature>
<evidence type="ECO:0000256" key="1">
    <source>
        <dbReference type="ARBA" id="ARBA00023157"/>
    </source>
</evidence>
<dbReference type="SMART" id="SM00034">
    <property type="entry name" value="CLECT"/>
    <property type="match status" value="1"/>
</dbReference>
<dbReference type="InterPro" id="IPR016186">
    <property type="entry name" value="C-type_lectin-like/link_sf"/>
</dbReference>
<keyword evidence="5" id="KW-0732">Signal</keyword>
<feature type="signal peptide" evidence="5">
    <location>
        <begin position="1"/>
        <end position="23"/>
    </location>
</feature>
<dbReference type="InterPro" id="IPR042378">
    <property type="entry name" value="IDD"/>
</dbReference>
<feature type="transmembrane region" description="Helical" evidence="4">
    <location>
        <begin position="356"/>
        <end position="374"/>
    </location>
</feature>
<dbReference type="InterPro" id="IPR016187">
    <property type="entry name" value="CTDL_fold"/>
</dbReference>
<dbReference type="InterPro" id="IPR036055">
    <property type="entry name" value="LDL_receptor-like_sf"/>
</dbReference>
<evidence type="ECO:0000256" key="3">
    <source>
        <dbReference type="SAM" id="MobiDB-lite"/>
    </source>
</evidence>
<reference evidence="7" key="2">
    <citation type="submission" date="2025-09" db="UniProtKB">
        <authorList>
            <consortium name="Ensembl"/>
        </authorList>
    </citation>
    <scope>IDENTIFICATION</scope>
</reference>
<evidence type="ECO:0000313" key="8">
    <source>
        <dbReference type="Proteomes" id="UP000694388"/>
    </source>
</evidence>
<dbReference type="Pfam" id="PF00057">
    <property type="entry name" value="Ldl_recept_a"/>
    <property type="match status" value="1"/>
</dbReference>
<feature type="disulfide bond" evidence="2">
    <location>
        <begin position="52"/>
        <end position="67"/>
    </location>
</feature>
<evidence type="ECO:0000313" key="7">
    <source>
        <dbReference type="Ensembl" id="ENSEBUP00000006767.1"/>
    </source>
</evidence>
<keyword evidence="1 2" id="KW-1015">Disulfide bond</keyword>
<dbReference type="OMA" id="QGCQQYL"/>
<keyword evidence="4" id="KW-0472">Membrane</keyword>
<dbReference type="Gene3D" id="4.10.400.10">
    <property type="entry name" value="Low-density Lipoprotein Receptor"/>
    <property type="match status" value="1"/>
</dbReference>
<evidence type="ECO:0000256" key="4">
    <source>
        <dbReference type="SAM" id="Phobius"/>
    </source>
</evidence>
<dbReference type="SUPFAM" id="SSF57603">
    <property type="entry name" value="FnI-like domain"/>
    <property type="match status" value="1"/>
</dbReference>
<dbReference type="Gene3D" id="3.10.100.10">
    <property type="entry name" value="Mannose-Binding Protein A, subunit A"/>
    <property type="match status" value="1"/>
</dbReference>
<accession>A0A8C4NHI4</accession>
<dbReference type="PROSITE" id="PS50068">
    <property type="entry name" value="LDLRA_2"/>
    <property type="match status" value="1"/>
</dbReference>
<dbReference type="GeneTree" id="ENSGT00390000017655"/>
<feature type="compositionally biased region" description="Polar residues" evidence="3">
    <location>
        <begin position="91"/>
        <end position="104"/>
    </location>
</feature>
<reference evidence="7" key="1">
    <citation type="submission" date="2025-08" db="UniProtKB">
        <authorList>
            <consortium name="Ensembl"/>
        </authorList>
    </citation>
    <scope>IDENTIFICATION</scope>
</reference>
<dbReference type="AlphaFoldDB" id="A0A8C4NHI4"/>
<dbReference type="CDD" id="cd00112">
    <property type="entry name" value="LDLa"/>
    <property type="match status" value="1"/>
</dbReference>
<organism evidence="7 8">
    <name type="scientific">Eptatretus burgeri</name>
    <name type="common">Inshore hagfish</name>
    <dbReference type="NCBI Taxonomy" id="7764"/>
    <lineage>
        <taxon>Eukaryota</taxon>
        <taxon>Metazoa</taxon>
        <taxon>Chordata</taxon>
        <taxon>Craniata</taxon>
        <taxon>Vertebrata</taxon>
        <taxon>Cyclostomata</taxon>
        <taxon>Myxini</taxon>
        <taxon>Myxiniformes</taxon>
        <taxon>Myxinidae</taxon>
        <taxon>Eptatretinae</taxon>
        <taxon>Eptatretus</taxon>
    </lineage>
</organism>
<evidence type="ECO:0000256" key="2">
    <source>
        <dbReference type="PROSITE-ProRule" id="PRU00124"/>
    </source>
</evidence>
<comment type="caution">
    <text evidence="2">Lacks conserved residue(s) required for the propagation of feature annotation.</text>
</comment>
<dbReference type="InterPro" id="IPR001304">
    <property type="entry name" value="C-type_lectin-like"/>
</dbReference>
<protein>
    <submittedName>
        <fullName evidence="7">DiGeorge syndrome critical region gene 2</fullName>
    </submittedName>
</protein>
<dbReference type="PANTHER" id="PTHR15256:SF6">
    <property type="entry name" value="INTEGRAL MEMBRANE PROTEIN DGCR2_IDD"/>
    <property type="match status" value="1"/>
</dbReference>
<dbReference type="PANTHER" id="PTHR15256">
    <property type="entry name" value="INTEGRAL MEMBRANE PROTEIN DGCR2/IDD"/>
    <property type="match status" value="1"/>
</dbReference>
<feature type="domain" description="C-type lectin" evidence="6">
    <location>
        <begin position="112"/>
        <end position="272"/>
    </location>
</feature>
<proteinExistence type="predicted"/>
<dbReference type="Proteomes" id="UP000694388">
    <property type="component" value="Unplaced"/>
</dbReference>
<keyword evidence="4" id="KW-1133">Transmembrane helix</keyword>
<dbReference type="GO" id="GO:0016020">
    <property type="term" value="C:membrane"/>
    <property type="evidence" value="ECO:0007669"/>
    <property type="project" value="TreeGrafter"/>
</dbReference>
<keyword evidence="4" id="KW-0812">Transmembrane</keyword>
<sequence>MPSHTLVVLGLTLVACSVGHAAASGSAEASCPEGQFACWGGNIKCIPLNLYCDGRPSCEDGSDELDCKGPTEGTWIYQSKDRLAPKGLQGPSENSRTHSSSFSHIGQGHKKCPQGWHYYDGTASCYRAFGMPESYWEAVQQCQKVGGYLAMLTSHLELHYIISQEWGVEWASPRREQGRFWVGYQYIVTNHSKNYLEGHWQGAPVLPPTMLQTRHEVVLPPSNVPTFSVDLSEHAEVLCGQLQCFHFPNLHKHALHGWYADNCDRLAPYLCKRDKTCMDIRDGVVEEGQDFTPRGNDPCLTCTCHRGEAETCVAALCERPQACQRFQIDPRECCKFTCLDPAGGSFLDGMASGMRLIVSCISSFLILSLLLFMVHRLRQRRREHIESLIGANLHHLGLGRGRIHAFDYGPESLGTGFTPLHLSDDGEGEAFQFAEPPPPYTAYKSPDFQPPDDPPPPYELAINNPPLPADNVDEDVQACSAANQTHVATPVFGMENEMRVCPSHSEGGVESLVAEVHVSRDSNGLNGAETLVPAELRVIRSQSNPQSTGRFGTAV</sequence>
<evidence type="ECO:0000259" key="6">
    <source>
        <dbReference type="SMART" id="SM00034"/>
    </source>
</evidence>
<dbReference type="Ensembl" id="ENSEBUT00000007230.1">
    <property type="protein sequence ID" value="ENSEBUP00000006767.1"/>
    <property type="gene ID" value="ENSEBUG00000004455.1"/>
</dbReference>
<dbReference type="SUPFAM" id="SSF56436">
    <property type="entry name" value="C-type lectin-like"/>
    <property type="match status" value="1"/>
</dbReference>
<feature type="region of interest" description="Disordered" evidence="3">
    <location>
        <begin position="430"/>
        <end position="456"/>
    </location>
</feature>
<dbReference type="Pfam" id="PF00059">
    <property type="entry name" value="Lectin_C"/>
    <property type="match status" value="1"/>
</dbReference>
<dbReference type="InterPro" id="IPR002172">
    <property type="entry name" value="LDrepeatLR_classA_rpt"/>
</dbReference>
<keyword evidence="8" id="KW-1185">Reference proteome</keyword>
<name>A0A8C4NHI4_EPTBU</name>
<evidence type="ECO:0000256" key="5">
    <source>
        <dbReference type="SAM" id="SignalP"/>
    </source>
</evidence>
<dbReference type="SMART" id="SM00192">
    <property type="entry name" value="LDLa"/>
    <property type="match status" value="1"/>
</dbReference>
<dbReference type="SUPFAM" id="SSF57424">
    <property type="entry name" value="LDL receptor-like module"/>
    <property type="match status" value="1"/>
</dbReference>